<reference evidence="1" key="1">
    <citation type="journal article" date="2020" name="mSystems">
        <title>Genome- and Community-Level Interaction Insights into Carbon Utilization and Element Cycling Functions of Hydrothermarchaeota in Hydrothermal Sediment.</title>
        <authorList>
            <person name="Zhou Z."/>
            <person name="Liu Y."/>
            <person name="Xu W."/>
            <person name="Pan J."/>
            <person name="Luo Z.H."/>
            <person name="Li M."/>
        </authorList>
    </citation>
    <scope>NUCLEOTIDE SEQUENCE [LARGE SCALE GENOMIC DNA]</scope>
    <source>
        <strain evidence="1">SpSt-116</strain>
    </source>
</reference>
<comment type="caution">
    <text evidence="1">The sequence shown here is derived from an EMBL/GenBank/DDBJ whole genome shotgun (WGS) entry which is preliminary data.</text>
</comment>
<proteinExistence type="predicted"/>
<dbReference type="EMBL" id="DSAY01000172">
    <property type="protein sequence ID" value="HDP15929.1"/>
    <property type="molecule type" value="Genomic_DNA"/>
</dbReference>
<protein>
    <submittedName>
        <fullName evidence="1">Uncharacterized protein</fullName>
    </submittedName>
</protein>
<gene>
    <name evidence="1" type="ORF">ENN26_09190</name>
</gene>
<sequence>MICGLVLVGLEKWSNEEAERSKEVVISMFKKVVGGEKISLLDFAPEYKSILRDKTYGLWRPPGDIKTMLQKPIANLASMLDKRMPVPSILLVPINIHRNKPEFMTAYGLVPEKGGLSYENFLQEIREGRILPILTGDIILYKADFYQDIVKVCEEGEIQQPPPFLLSRVLAFMKVLSLYASAIQEGIPLEEGWEALVLQKHPEYDIEFWMGKAKSMLNEEKIKILAKKYSIIIPDKEYVFSYLVSDAFSLSVFGFFNLVNLSLKTFGKNPWLGFGALLAYHDYLVSGYANNLGGLRMYDRNDLELMTFLRILKKRDLLSRFLGATNKKERGALPLEEETIMASPAGFSVVGSAVELPIVARFDVDDLRSSLKRERDKELERNMLEAMRAFQSYDFAKFREKNETINEIIAERIAKETRSYYRRSKIVEGTFVAGGTLTLAAGALAVYQYLQPLLSLYSVFAGKAFDFMIKKREDVAKWLVSSWPFQQKGLPFYLWLHNTKPDKIQKALNA</sequence>
<evidence type="ECO:0000313" key="1">
    <source>
        <dbReference type="EMBL" id="HDP15929.1"/>
    </source>
</evidence>
<name>A0A7C1GKP0_9CREN</name>
<dbReference type="AlphaFoldDB" id="A0A7C1GKP0"/>
<accession>A0A7C1GKP0</accession>
<organism evidence="1">
    <name type="scientific">Thermofilum adornatum</name>
    <dbReference type="NCBI Taxonomy" id="1365176"/>
    <lineage>
        <taxon>Archaea</taxon>
        <taxon>Thermoproteota</taxon>
        <taxon>Thermoprotei</taxon>
        <taxon>Thermofilales</taxon>
        <taxon>Thermofilaceae</taxon>
        <taxon>Thermofilum</taxon>
    </lineage>
</organism>